<accession>A0AAV4VXX7</accession>
<dbReference type="Proteomes" id="UP001054945">
    <property type="component" value="Unassembled WGS sequence"/>
</dbReference>
<sequence length="89" mass="10230">MGRCLSGDMKMEPSRIQLSHLLELGDVLDFSEDGSSVESTFDHLAKRRVFLWREELVFGARKRVMARNPSAMLLKRNLLLTLSSFNVFQ</sequence>
<dbReference type="AlphaFoldDB" id="A0AAV4VXX7"/>
<name>A0AAV4VXX7_CAEEX</name>
<organism evidence="1 2">
    <name type="scientific">Caerostris extrusa</name>
    <name type="common">Bark spider</name>
    <name type="synonym">Caerostris bankana</name>
    <dbReference type="NCBI Taxonomy" id="172846"/>
    <lineage>
        <taxon>Eukaryota</taxon>
        <taxon>Metazoa</taxon>
        <taxon>Ecdysozoa</taxon>
        <taxon>Arthropoda</taxon>
        <taxon>Chelicerata</taxon>
        <taxon>Arachnida</taxon>
        <taxon>Araneae</taxon>
        <taxon>Araneomorphae</taxon>
        <taxon>Entelegynae</taxon>
        <taxon>Araneoidea</taxon>
        <taxon>Araneidae</taxon>
        <taxon>Caerostris</taxon>
    </lineage>
</organism>
<protein>
    <submittedName>
        <fullName evidence="1">Uncharacterized protein</fullName>
    </submittedName>
</protein>
<comment type="caution">
    <text evidence="1">The sequence shown here is derived from an EMBL/GenBank/DDBJ whole genome shotgun (WGS) entry which is preliminary data.</text>
</comment>
<evidence type="ECO:0000313" key="1">
    <source>
        <dbReference type="EMBL" id="GIY75131.1"/>
    </source>
</evidence>
<dbReference type="EMBL" id="BPLR01015301">
    <property type="protein sequence ID" value="GIY75131.1"/>
    <property type="molecule type" value="Genomic_DNA"/>
</dbReference>
<keyword evidence="2" id="KW-1185">Reference proteome</keyword>
<evidence type="ECO:0000313" key="2">
    <source>
        <dbReference type="Proteomes" id="UP001054945"/>
    </source>
</evidence>
<gene>
    <name evidence="1" type="ORF">CEXT_283471</name>
</gene>
<proteinExistence type="predicted"/>
<reference evidence="1 2" key="1">
    <citation type="submission" date="2021-06" db="EMBL/GenBank/DDBJ databases">
        <title>Caerostris extrusa draft genome.</title>
        <authorList>
            <person name="Kono N."/>
            <person name="Arakawa K."/>
        </authorList>
    </citation>
    <scope>NUCLEOTIDE SEQUENCE [LARGE SCALE GENOMIC DNA]</scope>
</reference>